<sequence>MVALMFEDNAGFGDIAVGDDDNDNYDNGDVDADGVRGDDGDKTYHHFCDKGVVNKANRNGHANGKSVVPKQSSVQHFSILKFSGYEKSPEGNIVK</sequence>
<dbReference type="AlphaFoldDB" id="A0AAV4CWV8"/>
<evidence type="ECO:0000313" key="2">
    <source>
        <dbReference type="Proteomes" id="UP000735302"/>
    </source>
</evidence>
<keyword evidence="2" id="KW-1185">Reference proteome</keyword>
<dbReference type="EMBL" id="BLXT01007055">
    <property type="protein sequence ID" value="GFO36378.1"/>
    <property type="molecule type" value="Genomic_DNA"/>
</dbReference>
<accession>A0AAV4CWV8</accession>
<protein>
    <submittedName>
        <fullName evidence="1">Uncharacterized protein</fullName>
    </submittedName>
</protein>
<proteinExistence type="predicted"/>
<gene>
    <name evidence="1" type="ORF">PoB_006288300</name>
</gene>
<reference evidence="1 2" key="1">
    <citation type="journal article" date="2021" name="Elife">
        <title>Chloroplast acquisition without the gene transfer in kleptoplastic sea slugs, Plakobranchus ocellatus.</title>
        <authorList>
            <person name="Maeda T."/>
            <person name="Takahashi S."/>
            <person name="Yoshida T."/>
            <person name="Shimamura S."/>
            <person name="Takaki Y."/>
            <person name="Nagai Y."/>
            <person name="Toyoda A."/>
            <person name="Suzuki Y."/>
            <person name="Arimoto A."/>
            <person name="Ishii H."/>
            <person name="Satoh N."/>
            <person name="Nishiyama T."/>
            <person name="Hasebe M."/>
            <person name="Maruyama T."/>
            <person name="Minagawa J."/>
            <person name="Obokata J."/>
            <person name="Shigenobu S."/>
        </authorList>
    </citation>
    <scope>NUCLEOTIDE SEQUENCE [LARGE SCALE GENOMIC DNA]</scope>
</reference>
<dbReference type="Proteomes" id="UP000735302">
    <property type="component" value="Unassembled WGS sequence"/>
</dbReference>
<organism evidence="1 2">
    <name type="scientific">Plakobranchus ocellatus</name>
    <dbReference type="NCBI Taxonomy" id="259542"/>
    <lineage>
        <taxon>Eukaryota</taxon>
        <taxon>Metazoa</taxon>
        <taxon>Spiralia</taxon>
        <taxon>Lophotrochozoa</taxon>
        <taxon>Mollusca</taxon>
        <taxon>Gastropoda</taxon>
        <taxon>Heterobranchia</taxon>
        <taxon>Euthyneura</taxon>
        <taxon>Panpulmonata</taxon>
        <taxon>Sacoglossa</taxon>
        <taxon>Placobranchoidea</taxon>
        <taxon>Plakobranchidae</taxon>
        <taxon>Plakobranchus</taxon>
    </lineage>
</organism>
<name>A0AAV4CWV8_9GAST</name>
<comment type="caution">
    <text evidence="1">The sequence shown here is derived from an EMBL/GenBank/DDBJ whole genome shotgun (WGS) entry which is preliminary data.</text>
</comment>
<evidence type="ECO:0000313" key="1">
    <source>
        <dbReference type="EMBL" id="GFO36378.1"/>
    </source>
</evidence>